<evidence type="ECO:0000313" key="1">
    <source>
        <dbReference type="EMBL" id="QSS56364.1"/>
    </source>
</evidence>
<protein>
    <submittedName>
        <fullName evidence="1">Uncharacterized protein</fullName>
    </submittedName>
</protein>
<dbReference type="AlphaFoldDB" id="A0A8A1LVC3"/>
<reference evidence="1" key="1">
    <citation type="submission" date="2021-01" db="EMBL/GenBank/DDBJ databases">
        <title>Chromosome-level genome assembly of a human fungal pathogen reveals clustering of transcriptionally co-regulated genes.</title>
        <authorList>
            <person name="Voorhies M."/>
            <person name="Cohen S."/>
            <person name="Shea T.P."/>
            <person name="Petrus S."/>
            <person name="Munoz J.F."/>
            <person name="Poplawski S."/>
            <person name="Goldman W.E."/>
            <person name="Michael T."/>
            <person name="Cuomo C.A."/>
            <person name="Sil A."/>
            <person name="Beyhan S."/>
        </authorList>
    </citation>
    <scope>NUCLEOTIDE SEQUENCE</scope>
    <source>
        <strain evidence="1">H88</strain>
    </source>
</reference>
<dbReference type="Proteomes" id="UP000663419">
    <property type="component" value="Chromosome 5"/>
</dbReference>
<gene>
    <name evidence="1" type="ORF">I7I53_04552</name>
</gene>
<proteinExistence type="predicted"/>
<evidence type="ECO:0000313" key="2">
    <source>
        <dbReference type="Proteomes" id="UP000663419"/>
    </source>
</evidence>
<organism evidence="1 2">
    <name type="scientific">Ajellomyces capsulatus (strain H88)</name>
    <name type="common">Darling's disease fungus</name>
    <name type="synonym">Histoplasma capsulatum</name>
    <dbReference type="NCBI Taxonomy" id="544711"/>
    <lineage>
        <taxon>Eukaryota</taxon>
        <taxon>Fungi</taxon>
        <taxon>Dikarya</taxon>
        <taxon>Ascomycota</taxon>
        <taxon>Pezizomycotina</taxon>
        <taxon>Eurotiomycetes</taxon>
        <taxon>Eurotiomycetidae</taxon>
        <taxon>Onygenales</taxon>
        <taxon>Ajellomycetaceae</taxon>
        <taxon>Histoplasma</taxon>
    </lineage>
</organism>
<name>A0A8A1LVC3_AJEC8</name>
<accession>A0A8A1LVC3</accession>
<sequence length="75" mass="8783">MLFLFKSNFRSIEPSPPLFSPARFLSLSAEFLFVILFINSIHMNQLTAPRFTYSRPFSHIFFSARPIYCIFSMVP</sequence>
<dbReference type="VEuPathDB" id="FungiDB:I7I53_04552"/>
<dbReference type="EMBL" id="CP069106">
    <property type="protein sequence ID" value="QSS56364.1"/>
    <property type="molecule type" value="Genomic_DNA"/>
</dbReference>